<reference evidence="1" key="1">
    <citation type="submission" date="2023-03" db="EMBL/GenBank/DDBJ databases">
        <title>Massive genome expansion in bonnet fungi (Mycena s.s.) driven by repeated elements and novel gene families across ecological guilds.</title>
        <authorList>
            <consortium name="Lawrence Berkeley National Laboratory"/>
            <person name="Harder C.B."/>
            <person name="Miyauchi S."/>
            <person name="Viragh M."/>
            <person name="Kuo A."/>
            <person name="Thoen E."/>
            <person name="Andreopoulos B."/>
            <person name="Lu D."/>
            <person name="Skrede I."/>
            <person name="Drula E."/>
            <person name="Henrissat B."/>
            <person name="Morin E."/>
            <person name="Kohler A."/>
            <person name="Barry K."/>
            <person name="LaButti K."/>
            <person name="Morin E."/>
            <person name="Salamov A."/>
            <person name="Lipzen A."/>
            <person name="Mereny Z."/>
            <person name="Hegedus B."/>
            <person name="Baldrian P."/>
            <person name="Stursova M."/>
            <person name="Weitz H."/>
            <person name="Taylor A."/>
            <person name="Grigoriev I.V."/>
            <person name="Nagy L.G."/>
            <person name="Martin F."/>
            <person name="Kauserud H."/>
        </authorList>
    </citation>
    <scope>NUCLEOTIDE SEQUENCE</scope>
    <source>
        <strain evidence="1">CBHHK182m</strain>
    </source>
</reference>
<protein>
    <submittedName>
        <fullName evidence="1">Uncharacterized protein</fullName>
    </submittedName>
</protein>
<comment type="caution">
    <text evidence="1">The sequence shown here is derived from an EMBL/GenBank/DDBJ whole genome shotgun (WGS) entry which is preliminary data.</text>
</comment>
<dbReference type="AlphaFoldDB" id="A0AAD7MF72"/>
<name>A0AAD7MF72_9AGAR</name>
<accession>A0AAD7MF72</accession>
<gene>
    <name evidence="1" type="ORF">B0H16DRAFT_1701977</name>
</gene>
<keyword evidence="2" id="KW-1185">Reference proteome</keyword>
<proteinExistence type="predicted"/>
<evidence type="ECO:0000313" key="2">
    <source>
        <dbReference type="Proteomes" id="UP001215598"/>
    </source>
</evidence>
<dbReference type="Proteomes" id="UP001215598">
    <property type="component" value="Unassembled WGS sequence"/>
</dbReference>
<dbReference type="EMBL" id="JARKIB010000321">
    <property type="protein sequence ID" value="KAJ7714656.1"/>
    <property type="molecule type" value="Genomic_DNA"/>
</dbReference>
<evidence type="ECO:0000313" key="1">
    <source>
        <dbReference type="EMBL" id="KAJ7714656.1"/>
    </source>
</evidence>
<organism evidence="1 2">
    <name type="scientific">Mycena metata</name>
    <dbReference type="NCBI Taxonomy" id="1033252"/>
    <lineage>
        <taxon>Eukaryota</taxon>
        <taxon>Fungi</taxon>
        <taxon>Dikarya</taxon>
        <taxon>Basidiomycota</taxon>
        <taxon>Agaricomycotina</taxon>
        <taxon>Agaricomycetes</taxon>
        <taxon>Agaricomycetidae</taxon>
        <taxon>Agaricales</taxon>
        <taxon>Marasmiineae</taxon>
        <taxon>Mycenaceae</taxon>
        <taxon>Mycena</taxon>
    </lineage>
</organism>
<sequence>MALHEVDFKTGYVSLVGRADASGSSHSMPACYPGRLNATVLTPIFFRTVRSKPSTHSTASRRFRVLFLKLGMCSRSFASITHLWADGMYIGM</sequence>